<keyword evidence="9 10" id="KW-0807">Transducer</keyword>
<evidence type="ECO:0000256" key="9">
    <source>
        <dbReference type="ARBA" id="ARBA00023224"/>
    </source>
</evidence>
<dbReference type="PANTHER" id="PTHR21137:SF35">
    <property type="entry name" value="ODORANT RECEPTOR 19A-RELATED"/>
    <property type="match status" value="1"/>
</dbReference>
<dbReference type="GO" id="GO:0007165">
    <property type="term" value="P:signal transduction"/>
    <property type="evidence" value="ECO:0007669"/>
    <property type="project" value="UniProtKB-KW"/>
</dbReference>
<comment type="similarity">
    <text evidence="10">Belongs to the insect chemoreceptor superfamily. Heteromeric odorant receptor channel (TC 1.A.69) family.</text>
</comment>
<evidence type="ECO:0000313" key="12">
    <source>
        <dbReference type="RefSeq" id="XP_026741639.1"/>
    </source>
</evidence>
<feature type="transmembrane region" description="Helical" evidence="10">
    <location>
        <begin position="143"/>
        <end position="162"/>
    </location>
</feature>
<evidence type="ECO:0000256" key="2">
    <source>
        <dbReference type="ARBA" id="ARBA00022475"/>
    </source>
</evidence>
<reference evidence="12" key="1">
    <citation type="submission" date="2025-08" db="UniProtKB">
        <authorList>
            <consortium name="RefSeq"/>
        </authorList>
    </citation>
    <scope>IDENTIFICATION</scope>
</reference>
<feature type="transmembrane region" description="Helical" evidence="10">
    <location>
        <begin position="293"/>
        <end position="314"/>
    </location>
</feature>
<keyword evidence="11" id="KW-1185">Reference proteome</keyword>
<protein>
    <recommendedName>
        <fullName evidence="10">Odorant receptor</fullName>
    </recommendedName>
</protein>
<dbReference type="GO" id="GO:0004984">
    <property type="term" value="F:olfactory receptor activity"/>
    <property type="evidence" value="ECO:0007669"/>
    <property type="project" value="InterPro"/>
</dbReference>
<dbReference type="InterPro" id="IPR004117">
    <property type="entry name" value="7tm6_olfct_rcpt"/>
</dbReference>
<sequence>MDAIRKFSLEYCDLTTMLSNVAVLLRFLTVNIDSKYHEGIPFICYLVSIVTAACYFYVYLFSMAWFVFWRCRITGELVAAMVVLSLGISSEIGTLKLLYMWVYIDKYKKIADDYLECDSQVVQGSRFQANLLKSLRNVKKRAIIYWMVLVGNGVLYLMKPIVMSGRNLPENYYVIYGLEPMFVTPNYEIAYLMTIAGIFFICYPPATVTAYLIVITGYTESQMLALSEEMLNVWPDAVKDARSQIEETNSIANFNEYDHETKLIINKYLAKRLKEIVARHSIVINLLRQVESVFRGAIAMGFVLLILGLIAELLGKLENTYLQMPFAFMQVAMDCFSGQRLMDASIVFEAAVYDCKWEKFDKANMKMVLVILQSSQKTMTLSAGGISMLSFSCLMSVTRGIYSAYTTLRSAL</sequence>
<dbReference type="AlphaFoldDB" id="A0A7E5WLS2"/>
<evidence type="ECO:0000256" key="7">
    <source>
        <dbReference type="ARBA" id="ARBA00023136"/>
    </source>
</evidence>
<dbReference type="GO" id="GO:0005886">
    <property type="term" value="C:plasma membrane"/>
    <property type="evidence" value="ECO:0007669"/>
    <property type="project" value="UniProtKB-SubCell"/>
</dbReference>
<dbReference type="InParanoid" id="A0A7E5WLS2"/>
<keyword evidence="5 10" id="KW-0552">Olfaction</keyword>
<keyword evidence="2" id="KW-1003">Cell membrane</keyword>
<dbReference type="KEGG" id="tnl:113503753"/>
<keyword evidence="3 10" id="KW-0716">Sensory transduction</keyword>
<proteinExistence type="inferred from homology"/>
<feature type="transmembrane region" description="Helical" evidence="10">
    <location>
        <begin position="189"/>
        <end position="214"/>
    </location>
</feature>
<dbReference type="Proteomes" id="UP000322000">
    <property type="component" value="Chromosome 20"/>
</dbReference>
<dbReference type="Pfam" id="PF02949">
    <property type="entry name" value="7tm_6"/>
    <property type="match status" value="1"/>
</dbReference>
<evidence type="ECO:0000256" key="8">
    <source>
        <dbReference type="ARBA" id="ARBA00023170"/>
    </source>
</evidence>
<dbReference type="OrthoDB" id="7550533at2759"/>
<dbReference type="GO" id="GO:0005549">
    <property type="term" value="F:odorant binding"/>
    <property type="evidence" value="ECO:0007669"/>
    <property type="project" value="InterPro"/>
</dbReference>
<feature type="transmembrane region" description="Helical" evidence="10">
    <location>
        <begin position="381"/>
        <end position="402"/>
    </location>
</feature>
<evidence type="ECO:0000256" key="6">
    <source>
        <dbReference type="ARBA" id="ARBA00022989"/>
    </source>
</evidence>
<dbReference type="RefSeq" id="XP_026741639.1">
    <property type="nucleotide sequence ID" value="XM_026885838.1"/>
</dbReference>
<comment type="subcellular location">
    <subcellularLocation>
        <location evidence="1 10">Cell membrane</location>
        <topology evidence="1 10">Multi-pass membrane protein</topology>
    </subcellularLocation>
</comment>
<accession>A0A7E5WLS2</accession>
<organism evidence="11 12">
    <name type="scientific">Trichoplusia ni</name>
    <name type="common">Cabbage looper</name>
    <dbReference type="NCBI Taxonomy" id="7111"/>
    <lineage>
        <taxon>Eukaryota</taxon>
        <taxon>Metazoa</taxon>
        <taxon>Ecdysozoa</taxon>
        <taxon>Arthropoda</taxon>
        <taxon>Hexapoda</taxon>
        <taxon>Insecta</taxon>
        <taxon>Pterygota</taxon>
        <taxon>Neoptera</taxon>
        <taxon>Endopterygota</taxon>
        <taxon>Lepidoptera</taxon>
        <taxon>Glossata</taxon>
        <taxon>Ditrysia</taxon>
        <taxon>Noctuoidea</taxon>
        <taxon>Noctuidae</taxon>
        <taxon>Plusiinae</taxon>
        <taxon>Trichoplusia</taxon>
    </lineage>
</organism>
<keyword evidence="8 10" id="KW-0675">Receptor</keyword>
<evidence type="ECO:0000256" key="1">
    <source>
        <dbReference type="ARBA" id="ARBA00004651"/>
    </source>
</evidence>
<dbReference type="GeneID" id="113503753"/>
<name>A0A7E5WLS2_TRINI</name>
<keyword evidence="4 10" id="KW-0812">Transmembrane</keyword>
<comment type="caution">
    <text evidence="10">Lacks conserved residue(s) required for the propagation of feature annotation.</text>
</comment>
<evidence type="ECO:0000256" key="10">
    <source>
        <dbReference type="RuleBase" id="RU351113"/>
    </source>
</evidence>
<gene>
    <name evidence="12" type="primary">LOC113503753</name>
</gene>
<evidence type="ECO:0000256" key="5">
    <source>
        <dbReference type="ARBA" id="ARBA00022725"/>
    </source>
</evidence>
<evidence type="ECO:0000256" key="3">
    <source>
        <dbReference type="ARBA" id="ARBA00022606"/>
    </source>
</evidence>
<dbReference type="PANTHER" id="PTHR21137">
    <property type="entry name" value="ODORANT RECEPTOR"/>
    <property type="match status" value="1"/>
</dbReference>
<feature type="transmembrane region" description="Helical" evidence="10">
    <location>
        <begin position="78"/>
        <end position="99"/>
    </location>
</feature>
<keyword evidence="7 10" id="KW-0472">Membrane</keyword>
<evidence type="ECO:0000256" key="4">
    <source>
        <dbReference type="ARBA" id="ARBA00022692"/>
    </source>
</evidence>
<feature type="transmembrane region" description="Helical" evidence="10">
    <location>
        <begin position="42"/>
        <end position="66"/>
    </location>
</feature>
<keyword evidence="6 10" id="KW-1133">Transmembrane helix</keyword>
<evidence type="ECO:0000313" key="11">
    <source>
        <dbReference type="Proteomes" id="UP000322000"/>
    </source>
</evidence>